<dbReference type="PATRIC" id="fig|861299.3.peg.5863"/>
<evidence type="ECO:0000313" key="2">
    <source>
        <dbReference type="EMBL" id="AHG93352.1"/>
    </source>
</evidence>
<dbReference type="FunCoup" id="W0RSB2">
    <property type="interactions" value="6"/>
</dbReference>
<dbReference type="OrthoDB" id="9784036at2"/>
<dbReference type="PANTHER" id="PTHR48098">
    <property type="entry name" value="ENTEROCHELIN ESTERASE-RELATED"/>
    <property type="match status" value="1"/>
</dbReference>
<keyword evidence="1" id="KW-0802">TPR repeat</keyword>
<dbReference type="SUPFAM" id="SSF48452">
    <property type="entry name" value="TPR-like"/>
    <property type="match status" value="1"/>
</dbReference>
<dbReference type="SUPFAM" id="SSF53474">
    <property type="entry name" value="alpha/beta-Hydrolases"/>
    <property type="match status" value="1"/>
</dbReference>
<dbReference type="Gene3D" id="1.25.40.10">
    <property type="entry name" value="Tetratricopeptide repeat domain"/>
    <property type="match status" value="1"/>
</dbReference>
<name>W0RSB2_9BACT</name>
<accession>W0RSB2</accession>
<sequence length="440" mass="47488">MPRVTHLPSFLIGLALASPAAAQRERVEPWVPIRIASRALGRRTIDVAVPDAYERGSDRYAVLVVLDAEDRAMFRLAIAQAAYLAENADGVPPMIVVGVENGADRLHDMLPAPTGSSVAEFPTGGGADAFARFLFDEALPAVRARYRTLPTTVLAGFSAGGVFALYSAATWPGRYQGVIAMDPAIWYNDRRPAVEYADAIARSSARQRIFAGHHGLGDADIDTTTRRFASHLDSIRPPNVAFAHRRYPDDWHALVPLSALPDGLRFVFAPVATQSLPIATLDERADSAAVVRALAASEAMYADSARTLLLSERLPEPDVNRLARVASNTLKQPRVALLVLRRNVTLHPGSARAVARLAAGHLALGDTTGAIAQLRRAIAMAPSSPTELPGDARSTLDTLLQRRAPRRRARLVTGAWPSVREDRTLRRNPFVIAPDSVSAP</sequence>
<protein>
    <submittedName>
        <fullName evidence="2">Esterase</fullName>
    </submittedName>
</protein>
<dbReference type="Pfam" id="PF00756">
    <property type="entry name" value="Esterase"/>
    <property type="match status" value="1"/>
</dbReference>
<dbReference type="eggNOG" id="COG2819">
    <property type="taxonomic scope" value="Bacteria"/>
</dbReference>
<dbReference type="RefSeq" id="WP_025414655.1">
    <property type="nucleotide sequence ID" value="NZ_CP007130.1"/>
</dbReference>
<dbReference type="Proteomes" id="UP000019151">
    <property type="component" value="Plasmid 2"/>
</dbReference>
<gene>
    <name evidence="2" type="ORF">J421_5817</name>
</gene>
<dbReference type="InterPro" id="IPR029058">
    <property type="entry name" value="AB_hydrolase_fold"/>
</dbReference>
<dbReference type="InterPro" id="IPR019734">
    <property type="entry name" value="TPR_rpt"/>
</dbReference>
<dbReference type="PANTHER" id="PTHR48098:SF6">
    <property type="entry name" value="FERRI-BACILLIBACTIN ESTERASE BESA"/>
    <property type="match status" value="1"/>
</dbReference>
<dbReference type="InterPro" id="IPR000801">
    <property type="entry name" value="Esterase-like"/>
</dbReference>
<reference evidence="2 3" key="1">
    <citation type="journal article" date="2014" name="Genome Announc.">
        <title>Genome Sequence and Methylome of Soil Bacterium Gemmatirosa kalamazoonensis KBS708T, a Member of the Rarely Cultivated Gemmatimonadetes Phylum.</title>
        <authorList>
            <person name="Debruyn J.M."/>
            <person name="Radosevich M."/>
            <person name="Wommack K.E."/>
            <person name="Polson S.W."/>
            <person name="Hauser L.J."/>
            <person name="Fawaz M.N."/>
            <person name="Korlach J."/>
            <person name="Tsai Y.C."/>
        </authorList>
    </citation>
    <scope>NUCLEOTIDE SEQUENCE [LARGE SCALE GENOMIC DNA]</scope>
    <source>
        <strain evidence="2 3">KBS708</strain>
        <plasmid evidence="3">Plasmid 2</plasmid>
    </source>
</reference>
<keyword evidence="3" id="KW-1185">Reference proteome</keyword>
<dbReference type="InterPro" id="IPR011990">
    <property type="entry name" value="TPR-like_helical_dom_sf"/>
</dbReference>
<evidence type="ECO:0000313" key="3">
    <source>
        <dbReference type="Proteomes" id="UP000019151"/>
    </source>
</evidence>
<dbReference type="KEGG" id="gba:J421_5817"/>
<dbReference type="HOGENOM" id="CLU_039834_0_1_0"/>
<proteinExistence type="predicted"/>
<feature type="repeat" description="TPR" evidence="1">
    <location>
        <begin position="351"/>
        <end position="384"/>
    </location>
</feature>
<keyword evidence="2" id="KW-0614">Plasmid</keyword>
<dbReference type="AlphaFoldDB" id="W0RSB2"/>
<dbReference type="InterPro" id="IPR050583">
    <property type="entry name" value="Mycobacterial_A85_antigen"/>
</dbReference>
<geneLocation type="plasmid" evidence="2 3">
    <name>2</name>
</geneLocation>
<dbReference type="Gene3D" id="3.40.50.1820">
    <property type="entry name" value="alpha/beta hydrolase"/>
    <property type="match status" value="1"/>
</dbReference>
<dbReference type="PROSITE" id="PS50005">
    <property type="entry name" value="TPR"/>
    <property type="match status" value="1"/>
</dbReference>
<evidence type="ECO:0000256" key="1">
    <source>
        <dbReference type="PROSITE-ProRule" id="PRU00339"/>
    </source>
</evidence>
<dbReference type="InParanoid" id="W0RSB2"/>
<organism evidence="2 3">
    <name type="scientific">Gemmatirosa kalamazoonensis</name>
    <dbReference type="NCBI Taxonomy" id="861299"/>
    <lineage>
        <taxon>Bacteria</taxon>
        <taxon>Pseudomonadati</taxon>
        <taxon>Gemmatimonadota</taxon>
        <taxon>Gemmatimonadia</taxon>
        <taxon>Gemmatimonadales</taxon>
        <taxon>Gemmatimonadaceae</taxon>
        <taxon>Gemmatirosa</taxon>
    </lineage>
</organism>
<dbReference type="EMBL" id="CP007130">
    <property type="protein sequence ID" value="AHG93352.1"/>
    <property type="molecule type" value="Genomic_DNA"/>
</dbReference>